<feature type="domain" description="Secretin/TonB short N-terminal" evidence="22">
    <location>
        <begin position="69"/>
        <end position="119"/>
    </location>
</feature>
<dbReference type="GO" id="GO:0015675">
    <property type="term" value="P:nickel cation transport"/>
    <property type="evidence" value="ECO:0007669"/>
    <property type="project" value="UniProtKB-KW"/>
</dbReference>
<evidence type="ECO:0000256" key="15">
    <source>
        <dbReference type="ARBA" id="ARBA00023170"/>
    </source>
</evidence>
<dbReference type="InterPro" id="IPR012910">
    <property type="entry name" value="Plug_dom"/>
</dbReference>
<comment type="function">
    <text evidence="17">Transports the metallophore pseudopaline, which is involved in the acquisition of nickel and zinc, and thus enables bacterial growth inside the host, where metal access is limited. Is probably involved in the import of pseudopaline-metal complexes.</text>
</comment>
<evidence type="ECO:0000256" key="3">
    <source>
        <dbReference type="ARBA" id="ARBA00022448"/>
    </source>
</evidence>
<evidence type="ECO:0000256" key="12">
    <source>
        <dbReference type="ARBA" id="ARBA00023077"/>
    </source>
</evidence>
<dbReference type="Gene3D" id="3.55.50.30">
    <property type="match status" value="1"/>
</dbReference>
<keyword evidence="9" id="KW-0862">Zinc</keyword>
<reference evidence="23 24" key="1">
    <citation type="submission" date="2019-07" db="EMBL/GenBank/DDBJ databases">
        <title>Pseudomonas mangiferae sp. nov., isolated from bark of mango tree in Thailand.</title>
        <authorList>
            <person name="Srisuk N."/>
            <person name="Anurat P."/>
        </authorList>
    </citation>
    <scope>NUCLEOTIDE SEQUENCE [LARGE SCALE GENOMIC DNA]</scope>
    <source>
        <strain evidence="23 24">DMKU_BBB3-04</strain>
    </source>
</reference>
<keyword evidence="7 19" id="KW-0812">Transmembrane</keyword>
<dbReference type="SMART" id="SM00965">
    <property type="entry name" value="STN"/>
    <property type="match status" value="1"/>
</dbReference>
<keyword evidence="14 19" id="KW-0472">Membrane</keyword>
<evidence type="ECO:0000256" key="16">
    <source>
        <dbReference type="ARBA" id="ARBA00023237"/>
    </source>
</evidence>
<evidence type="ECO:0000256" key="1">
    <source>
        <dbReference type="ARBA" id="ARBA00004571"/>
    </source>
</evidence>
<keyword evidence="9" id="KW-0864">Zinc transport</keyword>
<sequence length="819" mass="89352">MPHLPAPTRSRLNLSVRHALFAGLLAAGPLPLLPAAQAQPVADTQARTYAIPAGALDQALNRFAREAGILLSADGQLTAGKRSPGLEGRYGVEDGLARLLAGTGLVTVATGDAYVLQAGAADAAFQLPATTIGGTAYDTSLGGASGLIAERTMSATKTDTALMDTPQSISVVTRKQLDDQKPQSIGQALRYTAGVNGEANGVDTRKDTISIRGFDATTGGGIYRDGLRQYSFSNQSRMIGEVYGLERVEVLRGPASVLFGQGGPGGIVNIVSKRPTDVPLHEVVAEVGSYDRKQLAADLGGPLDDDGVYSYRLTGLFRESDTQIDYAKDDRQYIAPAFSWRPSEDTSLTLLTSFQKDRNVLGYYALPRIGTLKPSSHGRLPTDRFVGDPDFDKYDAEYWSVGYQFEHHLDAIWTFRQNARYIRSDQEQRTIYQYGLDDDQRTAGRFGYLGSETLKNAMLDNQLQATWEHGRFRHTTLAGIDVQHARSDQLGGGNVVSPLDLYDPVYHQDYSDLDAFYDINQQQKLDQVGLYLSEQLTFDEKWIVNLGGRQDWSRSSTDNYEDDTSPDLHQRDHAFTWRSGVMYRADNGLAPYASYSESFFPNITATARDGSAFEPETGRQYELGIKFQPPGSEAFVTLSAFDLTRQNVLTPDPANNRFSVATGEVRSRGLELEGKAKPTEALELIANVSHANLEITRSTRAGEEGNRPANTPETLASLWSQYTLQGGPLAGLGIGAGVRYVGAGYTDTANDEHVPSYTLYDASLSYDLAHLDASLAGLKLAVNASNLTDERYVSQCGYTGDSCKYGYRRNLTGSVTYAW</sequence>
<keyword evidence="16 19" id="KW-0998">Cell outer membrane</keyword>
<dbReference type="PROSITE" id="PS52016">
    <property type="entry name" value="TONB_DEPENDENT_REC_3"/>
    <property type="match status" value="1"/>
</dbReference>
<keyword evidence="6" id="KW-0533">Nickel</keyword>
<keyword evidence="8 21" id="KW-0732">Signal</keyword>
<keyword evidence="5" id="KW-0410">Iron transport</keyword>
<evidence type="ECO:0000259" key="22">
    <source>
        <dbReference type="SMART" id="SM00965"/>
    </source>
</evidence>
<feature type="signal peptide" evidence="21">
    <location>
        <begin position="1"/>
        <end position="38"/>
    </location>
</feature>
<dbReference type="InterPro" id="IPR000531">
    <property type="entry name" value="Beta-barrel_TonB"/>
</dbReference>
<evidence type="ECO:0000256" key="17">
    <source>
        <dbReference type="ARBA" id="ARBA00056786"/>
    </source>
</evidence>
<dbReference type="InterPro" id="IPR039426">
    <property type="entry name" value="TonB-dep_rcpt-like"/>
</dbReference>
<evidence type="ECO:0000256" key="8">
    <source>
        <dbReference type="ARBA" id="ARBA00022729"/>
    </source>
</evidence>
<dbReference type="GO" id="GO:0009279">
    <property type="term" value="C:cell outer membrane"/>
    <property type="evidence" value="ECO:0007669"/>
    <property type="project" value="UniProtKB-SubCell"/>
</dbReference>
<comment type="similarity">
    <text evidence="2 19 20">Belongs to the TonB-dependent receptor family.</text>
</comment>
<comment type="caution">
    <text evidence="23">The sequence shown here is derived from an EMBL/GenBank/DDBJ whole genome shotgun (WGS) entry which is preliminary data.</text>
</comment>
<dbReference type="EMBL" id="VJOY01000011">
    <property type="protein sequence ID" value="TRX73844.1"/>
    <property type="molecule type" value="Genomic_DNA"/>
</dbReference>
<keyword evidence="15 23" id="KW-0675">Receptor</keyword>
<dbReference type="NCBIfam" id="TIGR01783">
    <property type="entry name" value="TonB-siderophor"/>
    <property type="match status" value="1"/>
</dbReference>
<evidence type="ECO:0000256" key="21">
    <source>
        <dbReference type="SAM" id="SignalP"/>
    </source>
</evidence>
<dbReference type="InterPro" id="IPR010105">
    <property type="entry name" value="TonB_sidphr_rcpt"/>
</dbReference>
<evidence type="ECO:0000256" key="19">
    <source>
        <dbReference type="PROSITE-ProRule" id="PRU01360"/>
    </source>
</evidence>
<evidence type="ECO:0000256" key="6">
    <source>
        <dbReference type="ARBA" id="ARBA00022596"/>
    </source>
</evidence>
<dbReference type="InterPro" id="IPR011662">
    <property type="entry name" value="Secretin/TonB_short_N"/>
</dbReference>
<keyword evidence="3 19" id="KW-0813">Transport</keyword>
<evidence type="ECO:0000256" key="7">
    <source>
        <dbReference type="ARBA" id="ARBA00022692"/>
    </source>
</evidence>
<keyword evidence="10" id="KW-0408">Iron</keyword>
<dbReference type="Gene3D" id="2.170.130.10">
    <property type="entry name" value="TonB-dependent receptor, plug domain"/>
    <property type="match status" value="1"/>
</dbReference>
<evidence type="ECO:0000256" key="5">
    <source>
        <dbReference type="ARBA" id="ARBA00022496"/>
    </source>
</evidence>
<keyword evidence="24" id="KW-1185">Reference proteome</keyword>
<evidence type="ECO:0000256" key="2">
    <source>
        <dbReference type="ARBA" id="ARBA00009810"/>
    </source>
</evidence>
<dbReference type="GO" id="GO:0006829">
    <property type="term" value="P:zinc ion transport"/>
    <property type="evidence" value="ECO:0007669"/>
    <property type="project" value="UniProtKB-KW"/>
</dbReference>
<dbReference type="FunFam" id="2.40.170.20:FF:000005">
    <property type="entry name" value="TonB-dependent siderophore receptor"/>
    <property type="match status" value="1"/>
</dbReference>
<dbReference type="GO" id="GO:0038023">
    <property type="term" value="F:signaling receptor activity"/>
    <property type="evidence" value="ECO:0007669"/>
    <property type="project" value="InterPro"/>
</dbReference>
<evidence type="ECO:0000313" key="24">
    <source>
        <dbReference type="Proteomes" id="UP000315235"/>
    </source>
</evidence>
<dbReference type="FunFam" id="2.170.130.10:FF:000001">
    <property type="entry name" value="Catecholate siderophore TonB-dependent receptor"/>
    <property type="match status" value="1"/>
</dbReference>
<accession>A0A553GWG0</accession>
<comment type="subcellular location">
    <subcellularLocation>
        <location evidence="1 19">Cell outer membrane</location>
        <topology evidence="1 19">Multi-pass membrane protein</topology>
    </subcellularLocation>
</comment>
<gene>
    <name evidence="23" type="ORF">FM069_15645</name>
</gene>
<evidence type="ECO:0000256" key="14">
    <source>
        <dbReference type="ARBA" id="ARBA00023136"/>
    </source>
</evidence>
<evidence type="ECO:0000256" key="13">
    <source>
        <dbReference type="ARBA" id="ARBA00023112"/>
    </source>
</evidence>
<dbReference type="InterPro" id="IPR036942">
    <property type="entry name" value="Beta-barrel_TonB_sf"/>
</dbReference>
<dbReference type="Pfam" id="PF07715">
    <property type="entry name" value="Plug"/>
    <property type="match status" value="1"/>
</dbReference>
<dbReference type="Pfam" id="PF00593">
    <property type="entry name" value="TonB_dep_Rec_b-barrel"/>
    <property type="match status" value="1"/>
</dbReference>
<dbReference type="PANTHER" id="PTHR32552:SF68">
    <property type="entry name" value="FERRICHROME OUTER MEMBRANE TRANSPORTER_PHAGE RECEPTOR"/>
    <property type="match status" value="1"/>
</dbReference>
<dbReference type="Proteomes" id="UP000315235">
    <property type="component" value="Unassembled WGS sequence"/>
</dbReference>
<evidence type="ECO:0000256" key="9">
    <source>
        <dbReference type="ARBA" id="ARBA00022906"/>
    </source>
</evidence>
<dbReference type="RefSeq" id="WP_143489303.1">
    <property type="nucleotide sequence ID" value="NZ_VJOY01000011.1"/>
</dbReference>
<dbReference type="GO" id="GO:0015891">
    <property type="term" value="P:siderophore transport"/>
    <property type="evidence" value="ECO:0007669"/>
    <property type="project" value="InterPro"/>
</dbReference>
<evidence type="ECO:0000256" key="11">
    <source>
        <dbReference type="ARBA" id="ARBA00023065"/>
    </source>
</evidence>
<dbReference type="Gene3D" id="2.40.170.20">
    <property type="entry name" value="TonB-dependent receptor, beta-barrel domain"/>
    <property type="match status" value="1"/>
</dbReference>
<evidence type="ECO:0000256" key="20">
    <source>
        <dbReference type="RuleBase" id="RU003357"/>
    </source>
</evidence>
<dbReference type="GO" id="GO:0015344">
    <property type="term" value="F:siderophore uptake transmembrane transporter activity"/>
    <property type="evidence" value="ECO:0007669"/>
    <property type="project" value="TreeGrafter"/>
</dbReference>
<evidence type="ECO:0000313" key="23">
    <source>
        <dbReference type="EMBL" id="TRX73844.1"/>
    </source>
</evidence>
<evidence type="ECO:0000256" key="4">
    <source>
        <dbReference type="ARBA" id="ARBA00022452"/>
    </source>
</evidence>
<dbReference type="OrthoDB" id="127311at2"/>
<name>A0A553GWG0_9PSED</name>
<keyword evidence="13" id="KW-0921">Nickel transport</keyword>
<dbReference type="InterPro" id="IPR037066">
    <property type="entry name" value="Plug_dom_sf"/>
</dbReference>
<proteinExistence type="inferred from homology"/>
<organism evidence="23 24">
    <name type="scientific">Pseudomonas mangiferae</name>
    <dbReference type="NCBI Taxonomy" id="2593654"/>
    <lineage>
        <taxon>Bacteria</taxon>
        <taxon>Pseudomonadati</taxon>
        <taxon>Pseudomonadota</taxon>
        <taxon>Gammaproteobacteria</taxon>
        <taxon>Pseudomonadales</taxon>
        <taxon>Pseudomonadaceae</taxon>
        <taxon>Pseudomonas</taxon>
    </lineage>
</organism>
<evidence type="ECO:0000256" key="18">
    <source>
        <dbReference type="ARBA" id="ARBA00072467"/>
    </source>
</evidence>
<keyword evidence="11" id="KW-0406">Ion transport</keyword>
<evidence type="ECO:0000256" key="10">
    <source>
        <dbReference type="ARBA" id="ARBA00023004"/>
    </source>
</evidence>
<feature type="chain" id="PRO_5022091088" description="Metal-pseudopaline receptor CntO" evidence="21">
    <location>
        <begin position="39"/>
        <end position="819"/>
    </location>
</feature>
<dbReference type="AlphaFoldDB" id="A0A553GWG0"/>
<dbReference type="SUPFAM" id="SSF56935">
    <property type="entry name" value="Porins"/>
    <property type="match status" value="1"/>
</dbReference>
<dbReference type="Pfam" id="PF07660">
    <property type="entry name" value="STN"/>
    <property type="match status" value="1"/>
</dbReference>
<protein>
    <recommendedName>
        <fullName evidence="18">Metal-pseudopaline receptor CntO</fullName>
    </recommendedName>
</protein>
<keyword evidence="4 19" id="KW-1134">Transmembrane beta strand</keyword>
<dbReference type="PANTHER" id="PTHR32552">
    <property type="entry name" value="FERRICHROME IRON RECEPTOR-RELATED"/>
    <property type="match status" value="1"/>
</dbReference>
<dbReference type="CDD" id="cd01347">
    <property type="entry name" value="ligand_gated_channel"/>
    <property type="match status" value="1"/>
</dbReference>
<keyword evidence="12 20" id="KW-0798">TonB box</keyword>